<proteinExistence type="predicted"/>
<dbReference type="EMBL" id="FOMT01000005">
    <property type="protein sequence ID" value="SFF04883.1"/>
    <property type="molecule type" value="Genomic_DNA"/>
</dbReference>
<dbReference type="Proteomes" id="UP000198855">
    <property type="component" value="Unassembled WGS sequence"/>
</dbReference>
<dbReference type="AlphaFoldDB" id="A0A1I2FIR2"/>
<dbReference type="RefSeq" id="WP_091189013.1">
    <property type="nucleotide sequence ID" value="NZ_FOMT01000005.1"/>
</dbReference>
<protein>
    <submittedName>
        <fullName evidence="1">Heptaprenyl diphosphate synthase</fullName>
    </submittedName>
</protein>
<dbReference type="OrthoDB" id="2417886at2"/>
<dbReference type="Gene3D" id="1.20.120.1450">
    <property type="match status" value="1"/>
</dbReference>
<gene>
    <name evidence="1" type="ORF">SAMN05216378_4876</name>
</gene>
<dbReference type="GO" id="GO:0009234">
    <property type="term" value="P:menaquinone biosynthetic process"/>
    <property type="evidence" value="ECO:0007669"/>
    <property type="project" value="InterPro"/>
</dbReference>
<accession>A0A1I2FIR2</accession>
<keyword evidence="2" id="KW-1185">Reference proteome</keyword>
<evidence type="ECO:0000313" key="2">
    <source>
        <dbReference type="Proteomes" id="UP000198855"/>
    </source>
</evidence>
<evidence type="ECO:0000313" key="1">
    <source>
        <dbReference type="EMBL" id="SFF04883.1"/>
    </source>
</evidence>
<sequence>MKPYRINELASKYVEYDMIQTYTELPAFPDPRLRLLHAVLNEHGELAPRSELYSLVVSLVQLGMDTHDLIDTEETRRSETEMRARQLKVLAGDYFSSRFYQLLSQAGQISMVSKISAAVCEVNRLKMDLYIKMQQSQLKAEEYLNRLTELKSEMFQLFTGMMEGAFVKLWPEMLQDVSRCETVLDEMDRFESPSRFYQSWAYWHVMQEGTPEEQQSLSHKPEHSLIHDLRGKYELQSRLVSKLKAAADSLRHSAAKLESEQLKKVIQDLADSFLEKMAAHTRA</sequence>
<organism evidence="1 2">
    <name type="scientific">Paenibacillus catalpae</name>
    <dbReference type="NCBI Taxonomy" id="1045775"/>
    <lineage>
        <taxon>Bacteria</taxon>
        <taxon>Bacillati</taxon>
        <taxon>Bacillota</taxon>
        <taxon>Bacilli</taxon>
        <taxon>Bacillales</taxon>
        <taxon>Paenibacillaceae</taxon>
        <taxon>Paenibacillus</taxon>
    </lineage>
</organism>
<dbReference type="Pfam" id="PF07307">
    <property type="entry name" value="HEPPP_synt_1"/>
    <property type="match status" value="1"/>
</dbReference>
<reference evidence="2" key="1">
    <citation type="submission" date="2016-10" db="EMBL/GenBank/DDBJ databases">
        <authorList>
            <person name="Varghese N."/>
            <person name="Submissions S."/>
        </authorList>
    </citation>
    <scope>NUCLEOTIDE SEQUENCE [LARGE SCALE GENOMIC DNA]</scope>
    <source>
        <strain evidence="2">CGMCC 1.10784</strain>
    </source>
</reference>
<dbReference type="STRING" id="1045775.SAMN05216378_4876"/>
<dbReference type="InterPro" id="IPR009920">
    <property type="entry name" value="HEPPP_synth_su1"/>
</dbReference>
<name>A0A1I2FIR2_9BACL</name>